<sequence>MPHTPDWHALEETNERVWLDQWARGAIDPHSLRPHRPAPAPEPALTGSTR</sequence>
<dbReference type="EMBL" id="LN831788">
    <property type="protein sequence ID" value="CQR59208.1"/>
    <property type="molecule type" value="Genomic_DNA"/>
</dbReference>
<dbReference type="KEGG" id="sle:sle1_041"/>
<evidence type="ECO:0000313" key="3">
    <source>
        <dbReference type="Proteomes" id="UP000035016"/>
    </source>
</evidence>
<organism evidence="2 3">
    <name type="scientific">Streptomyces leeuwenhoekii</name>
    <dbReference type="NCBI Taxonomy" id="1437453"/>
    <lineage>
        <taxon>Bacteria</taxon>
        <taxon>Bacillati</taxon>
        <taxon>Actinomycetota</taxon>
        <taxon>Actinomycetes</taxon>
        <taxon>Kitasatosporales</taxon>
        <taxon>Streptomycetaceae</taxon>
        <taxon>Streptomyces</taxon>
    </lineage>
</organism>
<accession>A0A0F7VMC8</accession>
<evidence type="ECO:0000256" key="1">
    <source>
        <dbReference type="SAM" id="MobiDB-lite"/>
    </source>
</evidence>
<dbReference type="Proteomes" id="UP000035016">
    <property type="component" value="Plasmid pSLE1"/>
</dbReference>
<name>A0A0F7VMC8_STRLW</name>
<geneLocation type="plasmid" evidence="2 3">
    <name>pSLE1</name>
</geneLocation>
<dbReference type="PATRIC" id="fig|1437453.6.peg.7166"/>
<reference evidence="3" key="1">
    <citation type="submission" date="2015-02" db="EMBL/GenBank/DDBJ databases">
        <authorList>
            <person name="Gomez-Escribano P.J."/>
        </authorList>
    </citation>
    <scope>NUCLEOTIDE SEQUENCE [LARGE SCALE GENOMIC DNA]</scope>
    <source>
        <strain evidence="3">C34 (DSM 42122 / NRRL B-24963)</strain>
        <plasmid evidence="3">pSLE1</plasmid>
    </source>
</reference>
<dbReference type="AlphaFoldDB" id="A0A0F7VMC8"/>
<dbReference type="RefSeq" id="WP_166520556.1">
    <property type="nucleotide sequence ID" value="NZ_LN831788.1"/>
</dbReference>
<feature type="region of interest" description="Disordered" evidence="1">
    <location>
        <begin position="28"/>
        <end position="50"/>
    </location>
</feature>
<keyword evidence="2" id="KW-0614">Plasmid</keyword>
<protein>
    <submittedName>
        <fullName evidence="2">Sle1_041 protein</fullName>
    </submittedName>
</protein>
<proteinExistence type="predicted"/>
<evidence type="ECO:0000313" key="2">
    <source>
        <dbReference type="EMBL" id="CQR59208.1"/>
    </source>
</evidence>
<gene>
    <name evidence="2" type="ORF">sle1_041</name>
</gene>